<feature type="transmembrane region" description="Helical" evidence="1">
    <location>
        <begin position="87"/>
        <end position="111"/>
    </location>
</feature>
<evidence type="ECO:0000256" key="1">
    <source>
        <dbReference type="SAM" id="Phobius"/>
    </source>
</evidence>
<reference evidence="3" key="2">
    <citation type="journal article" date="2013" name="Nat. Commun.">
        <title>Genome of the Chinese tree shrew.</title>
        <authorList>
            <person name="Fan Y."/>
            <person name="Huang Z.Y."/>
            <person name="Cao C.C."/>
            <person name="Chen C.S."/>
            <person name="Chen Y.X."/>
            <person name="Fan D.D."/>
            <person name="He J."/>
            <person name="Hou H.L."/>
            <person name="Hu L."/>
            <person name="Hu X.T."/>
            <person name="Jiang X.T."/>
            <person name="Lai R."/>
            <person name="Lang Y.S."/>
            <person name="Liang B."/>
            <person name="Liao S.G."/>
            <person name="Mu D."/>
            <person name="Ma Y.Y."/>
            <person name="Niu Y.Y."/>
            <person name="Sun X.Q."/>
            <person name="Xia J.Q."/>
            <person name="Xiao J."/>
            <person name="Xiong Z.Q."/>
            <person name="Xu L."/>
            <person name="Yang L."/>
            <person name="Zhang Y."/>
            <person name="Zhao W."/>
            <person name="Zhao X.D."/>
            <person name="Zheng Y.T."/>
            <person name="Zhou J.M."/>
            <person name="Zhu Y.B."/>
            <person name="Zhang G.J."/>
            <person name="Wang J."/>
            <person name="Yao Y.G."/>
        </authorList>
    </citation>
    <scope>NUCLEOTIDE SEQUENCE [LARGE SCALE GENOMIC DNA]</scope>
</reference>
<accession>L9KJJ0</accession>
<sequence>MFSAKLLPRPTLSPHPHLAPRRPCECDSAISHGCSGVRIKGAGAVGTDHRVPSGPRCWSREWPGPSARGAEWLEIIAEFLRMEPVGVFIFSIGEILPFTMYLQFLSILVAYRR</sequence>
<keyword evidence="1" id="KW-0472">Membrane</keyword>
<evidence type="ECO:0000313" key="2">
    <source>
        <dbReference type="EMBL" id="ELW62916.1"/>
    </source>
</evidence>
<reference evidence="3" key="1">
    <citation type="submission" date="2012-07" db="EMBL/GenBank/DDBJ databases">
        <title>Genome of the Chinese tree shrew, a rising model animal genetically related to primates.</title>
        <authorList>
            <person name="Zhang G."/>
            <person name="Fan Y."/>
            <person name="Yao Y."/>
            <person name="Huang Z."/>
        </authorList>
    </citation>
    <scope>NUCLEOTIDE SEQUENCE [LARGE SCALE GENOMIC DNA]</scope>
</reference>
<dbReference type="EMBL" id="KB320797">
    <property type="protein sequence ID" value="ELW62916.1"/>
    <property type="molecule type" value="Genomic_DNA"/>
</dbReference>
<dbReference type="InParanoid" id="L9KJJ0"/>
<keyword evidence="3" id="KW-1185">Reference proteome</keyword>
<dbReference type="Proteomes" id="UP000011518">
    <property type="component" value="Unassembled WGS sequence"/>
</dbReference>
<gene>
    <name evidence="2" type="ORF">TREES_T100001650</name>
</gene>
<evidence type="ECO:0000313" key="3">
    <source>
        <dbReference type="Proteomes" id="UP000011518"/>
    </source>
</evidence>
<organism evidence="2 3">
    <name type="scientific">Tupaia chinensis</name>
    <name type="common">Chinese tree shrew</name>
    <name type="synonym">Tupaia belangeri chinensis</name>
    <dbReference type="NCBI Taxonomy" id="246437"/>
    <lineage>
        <taxon>Eukaryota</taxon>
        <taxon>Metazoa</taxon>
        <taxon>Chordata</taxon>
        <taxon>Craniata</taxon>
        <taxon>Vertebrata</taxon>
        <taxon>Euteleostomi</taxon>
        <taxon>Mammalia</taxon>
        <taxon>Eutheria</taxon>
        <taxon>Euarchontoglires</taxon>
        <taxon>Scandentia</taxon>
        <taxon>Tupaiidae</taxon>
        <taxon>Tupaia</taxon>
    </lineage>
</organism>
<protein>
    <submittedName>
        <fullName evidence="2">Uncharacterized protein</fullName>
    </submittedName>
</protein>
<dbReference type="AlphaFoldDB" id="L9KJJ0"/>
<name>L9KJJ0_TUPCH</name>
<keyword evidence="1" id="KW-0812">Transmembrane</keyword>
<keyword evidence="1" id="KW-1133">Transmembrane helix</keyword>
<proteinExistence type="predicted"/>